<proteinExistence type="predicted"/>
<dbReference type="AlphaFoldDB" id="G8NV15"/>
<dbReference type="KEGG" id="gma:AciX8_4514"/>
<dbReference type="Proteomes" id="UP000007113">
    <property type="component" value="Chromosome"/>
</dbReference>
<protein>
    <submittedName>
        <fullName evidence="1">Uncharacterized protein</fullName>
    </submittedName>
</protein>
<dbReference type="HOGENOM" id="CLU_1728797_0_0_0"/>
<organism evidence="1 2">
    <name type="scientific">Granulicella mallensis (strain ATCC BAA-1857 / DSM 23137 / MP5ACTX8)</name>
    <dbReference type="NCBI Taxonomy" id="682795"/>
    <lineage>
        <taxon>Bacteria</taxon>
        <taxon>Pseudomonadati</taxon>
        <taxon>Acidobacteriota</taxon>
        <taxon>Terriglobia</taxon>
        <taxon>Terriglobales</taxon>
        <taxon>Acidobacteriaceae</taxon>
        <taxon>Granulicella</taxon>
    </lineage>
</organism>
<reference evidence="1 2" key="1">
    <citation type="submission" date="2011-11" db="EMBL/GenBank/DDBJ databases">
        <title>Complete sequence of Granulicella mallensis MP5ACTX8.</title>
        <authorList>
            <consortium name="US DOE Joint Genome Institute"/>
            <person name="Lucas S."/>
            <person name="Copeland A."/>
            <person name="Lapidus A."/>
            <person name="Cheng J.-F."/>
            <person name="Goodwin L."/>
            <person name="Pitluck S."/>
            <person name="Peters L."/>
            <person name="Lu M."/>
            <person name="Detter J.C."/>
            <person name="Han C."/>
            <person name="Tapia R."/>
            <person name="Land M."/>
            <person name="Hauser L."/>
            <person name="Kyrpides N."/>
            <person name="Ivanova N."/>
            <person name="Mikhailova N."/>
            <person name="Pagani I."/>
            <person name="Rawat S."/>
            <person name="Mannisto M."/>
            <person name="Haggblom M."/>
            <person name="Woyke T."/>
        </authorList>
    </citation>
    <scope>NUCLEOTIDE SEQUENCE [LARGE SCALE GENOMIC DNA]</scope>
    <source>
        <strain evidence="2">ATCC BAA-1857 / DSM 23137 / MP5ACTX8</strain>
    </source>
</reference>
<sequence length="151" mass="17499">MFSGKIKNAQGPLNGNIAPRCFNPRCFVIDEQRIGIKLFGQCNRLALSQAKTGWKDWQRQARGSNRNPLWKLFHPYANRLWGIWLCEFADYSRRNNDTAIQNIQQACFFNEHKVTQRTGIGDDNHRLRYPRNVPGSSSRCFQSLLPVSNSR</sequence>
<dbReference type="STRING" id="682795.AciX8_4514"/>
<keyword evidence="2" id="KW-1185">Reference proteome</keyword>
<name>G8NV15_GRAMM</name>
<gene>
    <name evidence="1" type="ordered locus">AciX8_4514</name>
</gene>
<dbReference type="EMBL" id="CP003130">
    <property type="protein sequence ID" value="AEU38785.1"/>
    <property type="molecule type" value="Genomic_DNA"/>
</dbReference>
<evidence type="ECO:0000313" key="2">
    <source>
        <dbReference type="Proteomes" id="UP000007113"/>
    </source>
</evidence>
<evidence type="ECO:0000313" key="1">
    <source>
        <dbReference type="EMBL" id="AEU38785.1"/>
    </source>
</evidence>
<accession>G8NV15</accession>